<organism evidence="1 2">
    <name type="scientific">Culex pipiens pipiens</name>
    <name type="common">Northern house mosquito</name>
    <dbReference type="NCBI Taxonomy" id="38569"/>
    <lineage>
        <taxon>Eukaryota</taxon>
        <taxon>Metazoa</taxon>
        <taxon>Ecdysozoa</taxon>
        <taxon>Arthropoda</taxon>
        <taxon>Hexapoda</taxon>
        <taxon>Insecta</taxon>
        <taxon>Pterygota</taxon>
        <taxon>Neoptera</taxon>
        <taxon>Endopterygota</taxon>
        <taxon>Diptera</taxon>
        <taxon>Nematocera</taxon>
        <taxon>Culicoidea</taxon>
        <taxon>Culicidae</taxon>
        <taxon>Culicinae</taxon>
        <taxon>Culicini</taxon>
        <taxon>Culex</taxon>
        <taxon>Culex</taxon>
    </lineage>
</organism>
<dbReference type="Proteomes" id="UP001562425">
    <property type="component" value="Unassembled WGS sequence"/>
</dbReference>
<comment type="caution">
    <text evidence="1">The sequence shown here is derived from an EMBL/GenBank/DDBJ whole genome shotgun (WGS) entry which is preliminary data.</text>
</comment>
<evidence type="ECO:0000313" key="1">
    <source>
        <dbReference type="EMBL" id="KAL1403275.1"/>
    </source>
</evidence>
<sequence length="77" mass="8659">MKFHLAAMLVKSATNKTLLLDCQSIMALPVSLMMGKHCTTAYIRDVNTFWIKGKRLRIIDFCIREAVGTHSSTQKSS</sequence>
<gene>
    <name evidence="1" type="ORF">pipiens_005740</name>
</gene>
<accession>A0ABD1DU89</accession>
<name>A0ABD1DU89_CULPP</name>
<evidence type="ECO:0000313" key="2">
    <source>
        <dbReference type="Proteomes" id="UP001562425"/>
    </source>
</evidence>
<dbReference type="AlphaFoldDB" id="A0ABD1DU89"/>
<reference evidence="1 2" key="1">
    <citation type="submission" date="2024-05" db="EMBL/GenBank/DDBJ databases">
        <title>Culex pipiens pipiens assembly and annotation.</title>
        <authorList>
            <person name="Alout H."/>
            <person name="Durand T."/>
        </authorList>
    </citation>
    <scope>NUCLEOTIDE SEQUENCE [LARGE SCALE GENOMIC DNA]</scope>
    <source>
        <strain evidence="1">HA-2024</strain>
        <tissue evidence="1">Whole body</tissue>
    </source>
</reference>
<proteinExistence type="predicted"/>
<dbReference type="EMBL" id="JBEHCU010001807">
    <property type="protein sequence ID" value="KAL1403275.1"/>
    <property type="molecule type" value="Genomic_DNA"/>
</dbReference>
<protein>
    <submittedName>
        <fullName evidence="1">Uncharacterized protein</fullName>
    </submittedName>
</protein>
<keyword evidence="2" id="KW-1185">Reference proteome</keyword>